<protein>
    <recommendedName>
        <fullName evidence="1">WLM domain-containing protein</fullName>
    </recommendedName>
</protein>
<dbReference type="InterPro" id="IPR013536">
    <property type="entry name" value="WLM_dom"/>
</dbReference>
<evidence type="ECO:0000259" key="1">
    <source>
        <dbReference type="PROSITE" id="PS51397"/>
    </source>
</evidence>
<dbReference type="Pfam" id="PF08325">
    <property type="entry name" value="WLM"/>
    <property type="match status" value="1"/>
</dbReference>
<dbReference type="GO" id="GO:0008237">
    <property type="term" value="F:metallopeptidase activity"/>
    <property type="evidence" value="ECO:0007669"/>
    <property type="project" value="TreeGrafter"/>
</dbReference>
<dbReference type="Proteomes" id="UP000800040">
    <property type="component" value="Unassembled WGS sequence"/>
</dbReference>
<sequence>MLHKLTHLQPKPGLDGSFSSYHTRSRYPQESQALHLLRRCAYIVSPLMRRYGWTIPFLSELSPSSSCHGKNYIVKEYTRNRFGLSTSTNVSLKIELCLRDVDNPTRFLPTHCLIQTLLHELAHLRHGAHFFAFYGFNAMLLDELVEDVGRGELRRTVAMKEVPDCVERRKDMLRTMRHEVESKAARWFGLQRKKNRRRA</sequence>
<evidence type="ECO:0000313" key="3">
    <source>
        <dbReference type="Proteomes" id="UP000800040"/>
    </source>
</evidence>
<dbReference type="EMBL" id="ML975355">
    <property type="protein sequence ID" value="KAF1831731.1"/>
    <property type="molecule type" value="Genomic_DNA"/>
</dbReference>
<name>A0A6A5K4U5_9PLEO</name>
<dbReference type="GO" id="GO:0005634">
    <property type="term" value="C:nucleus"/>
    <property type="evidence" value="ECO:0007669"/>
    <property type="project" value="TreeGrafter"/>
</dbReference>
<accession>A0A6A5K4U5</accession>
<evidence type="ECO:0000313" key="2">
    <source>
        <dbReference type="EMBL" id="KAF1831731.1"/>
    </source>
</evidence>
<keyword evidence="3" id="KW-1185">Reference proteome</keyword>
<dbReference type="InterPro" id="IPR053000">
    <property type="entry name" value="WSS1-like_metalloprotease"/>
</dbReference>
<organism evidence="2 3">
    <name type="scientific">Decorospora gaudefroyi</name>
    <dbReference type="NCBI Taxonomy" id="184978"/>
    <lineage>
        <taxon>Eukaryota</taxon>
        <taxon>Fungi</taxon>
        <taxon>Dikarya</taxon>
        <taxon>Ascomycota</taxon>
        <taxon>Pezizomycotina</taxon>
        <taxon>Dothideomycetes</taxon>
        <taxon>Pleosporomycetidae</taxon>
        <taxon>Pleosporales</taxon>
        <taxon>Pleosporineae</taxon>
        <taxon>Pleosporaceae</taxon>
        <taxon>Decorospora</taxon>
    </lineage>
</organism>
<proteinExistence type="predicted"/>
<gene>
    <name evidence="2" type="ORF">BDW02DRAFT_504534</name>
</gene>
<dbReference type="GO" id="GO:0006281">
    <property type="term" value="P:DNA repair"/>
    <property type="evidence" value="ECO:0007669"/>
    <property type="project" value="TreeGrafter"/>
</dbReference>
<dbReference type="AlphaFoldDB" id="A0A6A5K4U5"/>
<reference evidence="2" key="1">
    <citation type="submission" date="2020-01" db="EMBL/GenBank/DDBJ databases">
        <authorList>
            <consortium name="DOE Joint Genome Institute"/>
            <person name="Haridas S."/>
            <person name="Albert R."/>
            <person name="Binder M."/>
            <person name="Bloem J."/>
            <person name="Labutti K."/>
            <person name="Salamov A."/>
            <person name="Andreopoulos B."/>
            <person name="Baker S.E."/>
            <person name="Barry K."/>
            <person name="Bills G."/>
            <person name="Bluhm B.H."/>
            <person name="Cannon C."/>
            <person name="Castanera R."/>
            <person name="Culley D.E."/>
            <person name="Daum C."/>
            <person name="Ezra D."/>
            <person name="Gonzalez J.B."/>
            <person name="Henrissat B."/>
            <person name="Kuo A."/>
            <person name="Liang C."/>
            <person name="Lipzen A."/>
            <person name="Lutzoni F."/>
            <person name="Magnuson J."/>
            <person name="Mondo S."/>
            <person name="Nolan M."/>
            <person name="Ohm R."/>
            <person name="Pangilinan J."/>
            <person name="Park H.-J."/>
            <person name="Ramirez L."/>
            <person name="Alfaro M."/>
            <person name="Sun H."/>
            <person name="Tritt A."/>
            <person name="Yoshinaga Y."/>
            <person name="Zwiers L.-H."/>
            <person name="Turgeon B.G."/>
            <person name="Goodwin S.B."/>
            <person name="Spatafora J.W."/>
            <person name="Crous P.W."/>
            <person name="Grigoriev I.V."/>
        </authorList>
    </citation>
    <scope>NUCLEOTIDE SEQUENCE</scope>
    <source>
        <strain evidence="2">P77</strain>
    </source>
</reference>
<dbReference type="PANTHER" id="PTHR46622">
    <property type="entry name" value="DNA-DEPENDENT METALLOPROTEASE WSS1"/>
    <property type="match status" value="1"/>
</dbReference>
<dbReference type="PROSITE" id="PS51397">
    <property type="entry name" value="WLM"/>
    <property type="match status" value="1"/>
</dbReference>
<feature type="domain" description="WLM" evidence="1">
    <location>
        <begin position="9"/>
        <end position="189"/>
    </location>
</feature>
<dbReference type="PANTHER" id="PTHR46622:SF1">
    <property type="entry name" value="DNA-DEPENDENT METALLOPROTEASE WSS1"/>
    <property type="match status" value="1"/>
</dbReference>
<dbReference type="OrthoDB" id="261960at2759"/>